<evidence type="ECO:0000313" key="1">
    <source>
        <dbReference type="EMBL" id="KRY14918.1"/>
    </source>
</evidence>
<comment type="caution">
    <text evidence="1">The sequence shown here is derived from an EMBL/GenBank/DDBJ whole genome shotgun (WGS) entry which is preliminary data.</text>
</comment>
<gene>
    <name evidence="1" type="primary">SMC6</name>
    <name evidence="1" type="ORF">T12_7224</name>
</gene>
<dbReference type="AlphaFoldDB" id="A0A0V0ZQH8"/>
<dbReference type="Gene3D" id="3.40.50.300">
    <property type="entry name" value="P-loop containing nucleotide triphosphate hydrolases"/>
    <property type="match status" value="1"/>
</dbReference>
<sequence>MSASAEELTNYVNCNLSFGCIKRLRVRNFMCHKDIDLALGERINFIIGVNGISLS</sequence>
<keyword evidence="2" id="KW-1185">Reference proteome</keyword>
<proteinExistence type="predicted"/>
<reference evidence="1 2" key="1">
    <citation type="submission" date="2015-01" db="EMBL/GenBank/DDBJ databases">
        <title>Evolution of Trichinella species and genotypes.</title>
        <authorList>
            <person name="Korhonen P.K."/>
            <person name="Edoardo P."/>
            <person name="Giuseppe L.R."/>
            <person name="Gasser R.B."/>
        </authorList>
    </citation>
    <scope>NUCLEOTIDE SEQUENCE [LARGE SCALE GENOMIC DNA]</scope>
    <source>
        <strain evidence="1">ISS2496</strain>
    </source>
</reference>
<organism evidence="1 2">
    <name type="scientific">Trichinella patagoniensis</name>
    <dbReference type="NCBI Taxonomy" id="990121"/>
    <lineage>
        <taxon>Eukaryota</taxon>
        <taxon>Metazoa</taxon>
        <taxon>Ecdysozoa</taxon>
        <taxon>Nematoda</taxon>
        <taxon>Enoplea</taxon>
        <taxon>Dorylaimia</taxon>
        <taxon>Trichinellida</taxon>
        <taxon>Trichinellidae</taxon>
        <taxon>Trichinella</taxon>
    </lineage>
</organism>
<dbReference type="InterPro" id="IPR027417">
    <property type="entry name" value="P-loop_NTPase"/>
</dbReference>
<accession>A0A0V0ZQH8</accession>
<dbReference type="Proteomes" id="UP000054783">
    <property type="component" value="Unassembled WGS sequence"/>
</dbReference>
<protein>
    <submittedName>
        <fullName evidence="1">Structural maintenance of chromosomes protein 6</fullName>
    </submittedName>
</protein>
<dbReference type="STRING" id="990121.A0A0V0ZQH8"/>
<name>A0A0V0ZQH8_9BILA</name>
<dbReference type="EMBL" id="JYDQ01000106">
    <property type="protein sequence ID" value="KRY14918.1"/>
    <property type="molecule type" value="Genomic_DNA"/>
</dbReference>
<evidence type="ECO:0000313" key="2">
    <source>
        <dbReference type="Proteomes" id="UP000054783"/>
    </source>
</evidence>